<reference evidence="1" key="1">
    <citation type="journal article" date="2023" name="Genome Biol. Evol.">
        <title>Long-read-based Genome Assembly of Drosophila gunungcola Reveals Fewer Chemosensory Genes in Flower-breeding Species.</title>
        <authorList>
            <person name="Negi A."/>
            <person name="Liao B.Y."/>
            <person name="Yeh S.D."/>
        </authorList>
    </citation>
    <scope>NUCLEOTIDE SEQUENCE</scope>
    <source>
        <strain evidence="1">Sukarami</strain>
    </source>
</reference>
<dbReference type="AlphaFoldDB" id="A0A9Q0BJJ6"/>
<keyword evidence="2" id="KW-1185">Reference proteome</keyword>
<accession>A0A9Q0BJJ6</accession>
<sequence length="95" mass="10457">MVHLYQRRRNREQAVKQFIDLCNNLGANCSTTTATSPSASTSTASSTQNLIAVVPPPPQPQVQVQLAAPVRRHISHTTAVKFLYARKFDIPRAVS</sequence>
<dbReference type="Proteomes" id="UP001059596">
    <property type="component" value="Unassembled WGS sequence"/>
</dbReference>
<organism evidence="1 2">
    <name type="scientific">Drosophila gunungcola</name>
    <name type="common">fruit fly</name>
    <dbReference type="NCBI Taxonomy" id="103775"/>
    <lineage>
        <taxon>Eukaryota</taxon>
        <taxon>Metazoa</taxon>
        <taxon>Ecdysozoa</taxon>
        <taxon>Arthropoda</taxon>
        <taxon>Hexapoda</taxon>
        <taxon>Insecta</taxon>
        <taxon>Pterygota</taxon>
        <taxon>Neoptera</taxon>
        <taxon>Endopterygota</taxon>
        <taxon>Diptera</taxon>
        <taxon>Brachycera</taxon>
        <taxon>Muscomorpha</taxon>
        <taxon>Ephydroidea</taxon>
        <taxon>Drosophilidae</taxon>
        <taxon>Drosophila</taxon>
        <taxon>Sophophora</taxon>
    </lineage>
</organism>
<proteinExistence type="predicted"/>
<gene>
    <name evidence="1" type="ORF">M5D96_012995</name>
</gene>
<protein>
    <submittedName>
        <fullName evidence="1">Uncharacterized protein</fullName>
    </submittedName>
</protein>
<dbReference type="EMBL" id="JAMKOV010000078">
    <property type="protein sequence ID" value="KAI8034236.1"/>
    <property type="molecule type" value="Genomic_DNA"/>
</dbReference>
<evidence type="ECO:0000313" key="1">
    <source>
        <dbReference type="EMBL" id="KAI8034236.1"/>
    </source>
</evidence>
<evidence type="ECO:0000313" key="2">
    <source>
        <dbReference type="Proteomes" id="UP001059596"/>
    </source>
</evidence>
<dbReference type="SUPFAM" id="SSF46938">
    <property type="entry name" value="CRAL/TRIO N-terminal domain"/>
    <property type="match status" value="1"/>
</dbReference>
<feature type="non-terminal residue" evidence="1">
    <location>
        <position position="1"/>
    </location>
</feature>
<comment type="caution">
    <text evidence="1">The sequence shown here is derived from an EMBL/GenBank/DDBJ whole genome shotgun (WGS) entry which is preliminary data.</text>
</comment>
<name>A0A9Q0BJJ6_9MUSC</name>
<dbReference type="InterPro" id="IPR036273">
    <property type="entry name" value="CRAL/TRIO_N_dom_sf"/>
</dbReference>